<dbReference type="Gene3D" id="1.10.1660.10">
    <property type="match status" value="1"/>
</dbReference>
<evidence type="ECO:0000259" key="1">
    <source>
        <dbReference type="Pfam" id="PF12728"/>
    </source>
</evidence>
<dbReference type="SUPFAM" id="SSF46955">
    <property type="entry name" value="Putative DNA-binding domain"/>
    <property type="match status" value="1"/>
</dbReference>
<sequence>MVKGKERLMTVKEVAEYLHLDEHTIYRMAREGKIPAFKVANQWRFKNKMIEEWLQKQINTHKKEWEKR</sequence>
<dbReference type="Proteomes" id="UP000885738">
    <property type="component" value="Unassembled WGS sequence"/>
</dbReference>
<gene>
    <name evidence="2" type="ORF">ENI35_03130</name>
</gene>
<proteinExistence type="predicted"/>
<dbReference type="InterPro" id="IPR009061">
    <property type="entry name" value="DNA-bd_dom_put_sf"/>
</dbReference>
<dbReference type="InterPro" id="IPR010093">
    <property type="entry name" value="SinI_DNA-bd"/>
</dbReference>
<comment type="caution">
    <text evidence="2">The sequence shown here is derived from an EMBL/GenBank/DDBJ whole genome shotgun (WGS) entry which is preliminary data.</text>
</comment>
<protein>
    <submittedName>
        <fullName evidence="2">DNA-binding protein</fullName>
    </submittedName>
</protein>
<accession>A0A7C1ZQX9</accession>
<dbReference type="InterPro" id="IPR041657">
    <property type="entry name" value="HTH_17"/>
</dbReference>
<keyword evidence="2" id="KW-0238">DNA-binding</keyword>
<dbReference type="NCBIfam" id="TIGR01764">
    <property type="entry name" value="excise"/>
    <property type="match status" value="1"/>
</dbReference>
<dbReference type="AlphaFoldDB" id="A0A7C1ZQX9"/>
<reference evidence="2" key="1">
    <citation type="journal article" date="2020" name="mSystems">
        <title>Genome- and Community-Level Interaction Insights into Carbon Utilization and Element Cycling Functions of Hydrothermarchaeota in Hydrothermal Sediment.</title>
        <authorList>
            <person name="Zhou Z."/>
            <person name="Liu Y."/>
            <person name="Xu W."/>
            <person name="Pan J."/>
            <person name="Luo Z.H."/>
            <person name="Li M."/>
        </authorList>
    </citation>
    <scope>NUCLEOTIDE SEQUENCE [LARGE SCALE GENOMIC DNA]</scope>
    <source>
        <strain evidence="2">HyVt-389</strain>
    </source>
</reference>
<dbReference type="Pfam" id="PF12728">
    <property type="entry name" value="HTH_17"/>
    <property type="match status" value="1"/>
</dbReference>
<organism evidence="2">
    <name type="scientific">Desulfofervidus auxilii</name>
    <dbReference type="NCBI Taxonomy" id="1621989"/>
    <lineage>
        <taxon>Bacteria</taxon>
        <taxon>Pseudomonadati</taxon>
        <taxon>Thermodesulfobacteriota</taxon>
        <taxon>Candidatus Desulfofervidia</taxon>
        <taxon>Candidatus Desulfofervidales</taxon>
        <taxon>Candidatus Desulfofervidaceae</taxon>
        <taxon>Candidatus Desulfofervidus</taxon>
    </lineage>
</organism>
<dbReference type="EMBL" id="DRIH01000101">
    <property type="protein sequence ID" value="HEC67791.1"/>
    <property type="molecule type" value="Genomic_DNA"/>
</dbReference>
<evidence type="ECO:0000313" key="2">
    <source>
        <dbReference type="EMBL" id="HEC67791.1"/>
    </source>
</evidence>
<feature type="domain" description="Helix-turn-helix" evidence="1">
    <location>
        <begin position="8"/>
        <end position="57"/>
    </location>
</feature>
<name>A0A7C1ZQX9_DESA2</name>
<dbReference type="GO" id="GO:0003677">
    <property type="term" value="F:DNA binding"/>
    <property type="evidence" value="ECO:0007669"/>
    <property type="project" value="UniProtKB-KW"/>
</dbReference>